<name>A0A1H0BU35_9BACL</name>
<gene>
    <name evidence="1" type="ORF">SAMN04488137_4673</name>
</gene>
<organism evidence="1 2">
    <name type="scientific">Fictibacillus solisalsi</name>
    <dbReference type="NCBI Taxonomy" id="459525"/>
    <lineage>
        <taxon>Bacteria</taxon>
        <taxon>Bacillati</taxon>
        <taxon>Bacillota</taxon>
        <taxon>Bacilli</taxon>
        <taxon>Bacillales</taxon>
        <taxon>Fictibacillaceae</taxon>
        <taxon>Fictibacillus</taxon>
    </lineage>
</organism>
<dbReference type="AlphaFoldDB" id="A0A1H0BU35"/>
<dbReference type="Proteomes" id="UP000199544">
    <property type="component" value="Unassembled WGS sequence"/>
</dbReference>
<proteinExistence type="predicted"/>
<evidence type="ECO:0000313" key="1">
    <source>
        <dbReference type="EMBL" id="SDN49110.1"/>
    </source>
</evidence>
<accession>A0A1H0BU35</accession>
<dbReference type="EMBL" id="FNHW01000005">
    <property type="protein sequence ID" value="SDN49110.1"/>
    <property type="molecule type" value="Genomic_DNA"/>
</dbReference>
<sequence length="100" mass="11773">MMQARYIFRQTYRRYNDGQVIEGRYIIKRIDGRTDKHKDTILKSQITLQSAYDFADKTLQSLSEKPLSFDFPILESTLDATLQEGSLFENPRFIMFNPSL</sequence>
<keyword evidence="2" id="KW-1185">Reference proteome</keyword>
<reference evidence="2" key="1">
    <citation type="submission" date="2016-10" db="EMBL/GenBank/DDBJ databases">
        <authorList>
            <person name="Varghese N."/>
            <person name="Submissions S."/>
        </authorList>
    </citation>
    <scope>NUCLEOTIDE SEQUENCE [LARGE SCALE GENOMIC DNA]</scope>
    <source>
        <strain evidence="2">CGMCC 1.6854</strain>
    </source>
</reference>
<protein>
    <submittedName>
        <fullName evidence="1">Uncharacterized protein</fullName>
    </submittedName>
</protein>
<dbReference type="RefSeq" id="WP_090238923.1">
    <property type="nucleotide sequence ID" value="NZ_FNHW01000005.1"/>
</dbReference>
<evidence type="ECO:0000313" key="2">
    <source>
        <dbReference type="Proteomes" id="UP000199544"/>
    </source>
</evidence>